<dbReference type="Gene3D" id="1.20.120.1070">
    <property type="entry name" value="Translation initiation factor eIF-2B, N-terminal domain"/>
    <property type="match status" value="1"/>
</dbReference>
<dbReference type="InterPro" id="IPR000649">
    <property type="entry name" value="IF-2B-related"/>
</dbReference>
<evidence type="ECO:0000256" key="4">
    <source>
        <dbReference type="ARBA" id="ARBA00022540"/>
    </source>
</evidence>
<protein>
    <recommendedName>
        <fullName evidence="7">Translation initiation factor eIF2B subunit alpha</fullName>
    </recommendedName>
    <alternativeName>
        <fullName evidence="8">eIF2B GDP-GTP exchange factor subunit alpha</fullName>
    </alternativeName>
</protein>
<dbReference type="Gene3D" id="3.40.50.10470">
    <property type="entry name" value="Translation initiation factor eif-2b, domain 2"/>
    <property type="match status" value="1"/>
</dbReference>
<comment type="subcellular location">
    <subcellularLocation>
        <location evidence="1">Cytoplasm</location>
        <location evidence="1">Cytosol</location>
    </subcellularLocation>
</comment>
<dbReference type="InterPro" id="IPR042529">
    <property type="entry name" value="IF_2B-like_C"/>
</dbReference>
<dbReference type="CTD" id="43549"/>
<evidence type="ECO:0000256" key="2">
    <source>
        <dbReference type="ARBA" id="ARBA00007251"/>
    </source>
</evidence>
<gene>
    <name evidence="12" type="primary">LOC100908779</name>
</gene>
<accession>A0AAJ6QRT0</accession>
<evidence type="ECO:0000256" key="1">
    <source>
        <dbReference type="ARBA" id="ARBA00004514"/>
    </source>
</evidence>
<dbReference type="GO" id="GO:0005851">
    <property type="term" value="C:eukaryotic translation initiation factor 2B complex"/>
    <property type="evidence" value="ECO:0007669"/>
    <property type="project" value="TreeGrafter"/>
</dbReference>
<dbReference type="InterPro" id="IPR037171">
    <property type="entry name" value="NagB/RpiA_transferase-like"/>
</dbReference>
<dbReference type="InterPro" id="IPR042528">
    <property type="entry name" value="elF-2B_alpha_N"/>
</dbReference>
<evidence type="ECO:0000313" key="12">
    <source>
        <dbReference type="RefSeq" id="XP_003741705.1"/>
    </source>
</evidence>
<proteinExistence type="inferred from homology"/>
<comment type="similarity">
    <text evidence="2 10">Belongs to the eIF-2B alpha/beta/delta subunits family.</text>
</comment>
<dbReference type="InterPro" id="IPR051501">
    <property type="entry name" value="eIF2B_alpha/beta/delta"/>
</dbReference>
<comment type="subunit">
    <text evidence="9">Component of the translation initiation factor 2B (eIF2B) complex which is a heterodecamer of two sets of five different subunits: alpha, beta, gamma, delta and epsilon. Subunits alpha, beta and delta comprise a regulatory subcomplex and subunits epsilon and gamma comprise a catalytic subcomplex. Within the complex, the hexameric regulatory complex resides at the center, with the two heterodimeric catalytic subcomplexes bound on opposite sides.</text>
</comment>
<keyword evidence="11" id="KW-1185">Reference proteome</keyword>
<dbReference type="GO" id="GO:0003743">
    <property type="term" value="F:translation initiation factor activity"/>
    <property type="evidence" value="ECO:0007669"/>
    <property type="project" value="UniProtKB-KW"/>
</dbReference>
<dbReference type="Pfam" id="PF01008">
    <property type="entry name" value="IF-2B"/>
    <property type="match status" value="1"/>
</dbReference>
<evidence type="ECO:0000256" key="3">
    <source>
        <dbReference type="ARBA" id="ARBA00022490"/>
    </source>
</evidence>
<evidence type="ECO:0000256" key="7">
    <source>
        <dbReference type="ARBA" id="ARBA00044208"/>
    </source>
</evidence>
<dbReference type="RefSeq" id="XP_003741705.1">
    <property type="nucleotide sequence ID" value="XM_003741657.1"/>
</dbReference>
<dbReference type="Proteomes" id="UP000694867">
    <property type="component" value="Unplaced"/>
</dbReference>
<dbReference type="GeneID" id="100908779"/>
<evidence type="ECO:0000313" key="11">
    <source>
        <dbReference type="Proteomes" id="UP000694867"/>
    </source>
</evidence>
<keyword evidence="4 12" id="KW-0396">Initiation factor</keyword>
<name>A0AAJ6QRT0_9ACAR</name>
<dbReference type="SUPFAM" id="SSF100950">
    <property type="entry name" value="NagB/RpiA/CoA transferase-like"/>
    <property type="match status" value="1"/>
</dbReference>
<dbReference type="KEGG" id="goe:100908779"/>
<comment type="function">
    <text evidence="6">Acts as a component of the translation initiation factor 2B (eIF2B) complex, which catalyzes the exchange of GDP for GTP on eukaryotic initiation factor 2 (eIF2) gamma subunit. Its guanine nucleotide exchange factor activity is repressed when bound to eIF2 complex phosphorylated on the alpha subunit, thereby limiting the amount of methionyl-initiator methionine tRNA available to the ribosome and consequently global translation is repressed.</text>
</comment>
<keyword evidence="3" id="KW-0963">Cytoplasm</keyword>
<organism evidence="11 12">
    <name type="scientific">Galendromus occidentalis</name>
    <name type="common">western predatory mite</name>
    <dbReference type="NCBI Taxonomy" id="34638"/>
    <lineage>
        <taxon>Eukaryota</taxon>
        <taxon>Metazoa</taxon>
        <taxon>Ecdysozoa</taxon>
        <taxon>Arthropoda</taxon>
        <taxon>Chelicerata</taxon>
        <taxon>Arachnida</taxon>
        <taxon>Acari</taxon>
        <taxon>Parasitiformes</taxon>
        <taxon>Mesostigmata</taxon>
        <taxon>Gamasina</taxon>
        <taxon>Phytoseioidea</taxon>
        <taxon>Phytoseiidae</taxon>
        <taxon>Typhlodrominae</taxon>
        <taxon>Galendromus</taxon>
    </lineage>
</organism>
<dbReference type="GO" id="GO:0005085">
    <property type="term" value="F:guanyl-nucleotide exchange factor activity"/>
    <property type="evidence" value="ECO:0007669"/>
    <property type="project" value="TreeGrafter"/>
</dbReference>
<evidence type="ECO:0000256" key="10">
    <source>
        <dbReference type="RuleBase" id="RU003814"/>
    </source>
</evidence>
<evidence type="ECO:0000256" key="9">
    <source>
        <dbReference type="ARBA" id="ARBA00046432"/>
    </source>
</evidence>
<evidence type="ECO:0000256" key="5">
    <source>
        <dbReference type="ARBA" id="ARBA00022917"/>
    </source>
</evidence>
<dbReference type="PANTHER" id="PTHR45860:SF1">
    <property type="entry name" value="TRANSLATION INITIATION FACTOR EIF-2B SUBUNIT ALPHA"/>
    <property type="match status" value="1"/>
</dbReference>
<sequence length="291" mass="32164">MVVDYAQQLERKCQEEPDLAPIVPAIRILLSCLRDSDFGSIQELQTSLNNVSESLMTSSCATIGVESACELFKRYITLTRLDVDLNQLKPALVSRGESFLRKISSDRHKVAKLAAHFILNGHRILVHSRSRVVRDALLEAAKRSNFTVYITESAPDQSGAQMAKELSTVAGIECHVLKDAAVGYFMERIDLVLLGAEGIVESGGIINRIGTFQIAVCARQLNKPVYVLAESVKCIRFFPLSQRDLKSLPNAEKDGHPCVDYTSPDFIRLLITDLGTLTPSAVSDELIKLYL</sequence>
<keyword evidence="5" id="KW-0648">Protein biosynthesis</keyword>
<dbReference type="PANTHER" id="PTHR45860">
    <property type="entry name" value="TRANSLATION INITIATION FACTOR EIF-2B SUBUNIT ALPHA"/>
    <property type="match status" value="1"/>
</dbReference>
<dbReference type="GO" id="GO:0005829">
    <property type="term" value="C:cytosol"/>
    <property type="evidence" value="ECO:0007669"/>
    <property type="project" value="UniProtKB-SubCell"/>
</dbReference>
<dbReference type="AlphaFoldDB" id="A0AAJ6QRT0"/>
<evidence type="ECO:0000256" key="8">
    <source>
        <dbReference type="ARBA" id="ARBA00044236"/>
    </source>
</evidence>
<reference evidence="12" key="1">
    <citation type="submission" date="2025-08" db="UniProtKB">
        <authorList>
            <consortium name="RefSeq"/>
        </authorList>
    </citation>
    <scope>IDENTIFICATION</scope>
</reference>
<evidence type="ECO:0000256" key="6">
    <source>
        <dbReference type="ARBA" id="ARBA00043898"/>
    </source>
</evidence>